<protein>
    <submittedName>
        <fullName evidence="3">Fatty acid desaturase family protein</fullName>
    </submittedName>
</protein>
<keyword evidence="1" id="KW-0472">Membrane</keyword>
<comment type="caution">
    <text evidence="3">The sequence shown here is derived from an EMBL/GenBank/DDBJ whole genome shotgun (WGS) entry which is preliminary data.</text>
</comment>
<evidence type="ECO:0000313" key="3">
    <source>
        <dbReference type="EMBL" id="GAA3925891.1"/>
    </source>
</evidence>
<dbReference type="PANTHER" id="PTHR19353:SF19">
    <property type="entry name" value="DELTA(5) FATTY ACID DESATURASE C-RELATED"/>
    <property type="match status" value="1"/>
</dbReference>
<dbReference type="Proteomes" id="UP001501565">
    <property type="component" value="Unassembled WGS sequence"/>
</dbReference>
<gene>
    <name evidence="3" type="ORF">GCM10022277_22480</name>
</gene>
<accession>A0ABP7MLN5</accession>
<dbReference type="RefSeq" id="WP_344798600.1">
    <property type="nucleotide sequence ID" value="NZ_BAABBN010000007.1"/>
</dbReference>
<proteinExistence type="predicted"/>
<dbReference type="PANTHER" id="PTHR19353">
    <property type="entry name" value="FATTY ACID DESATURASE 2"/>
    <property type="match status" value="1"/>
</dbReference>
<dbReference type="InterPro" id="IPR005804">
    <property type="entry name" value="FA_desaturase_dom"/>
</dbReference>
<feature type="domain" description="Fatty acid desaturase" evidence="2">
    <location>
        <begin position="53"/>
        <end position="308"/>
    </location>
</feature>
<organism evidence="3 4">
    <name type="scientific">Litoribacillus peritrichatus</name>
    <dbReference type="NCBI Taxonomy" id="718191"/>
    <lineage>
        <taxon>Bacteria</taxon>
        <taxon>Pseudomonadati</taxon>
        <taxon>Pseudomonadota</taxon>
        <taxon>Gammaproteobacteria</taxon>
        <taxon>Oceanospirillales</taxon>
        <taxon>Oceanospirillaceae</taxon>
        <taxon>Litoribacillus</taxon>
    </lineage>
</organism>
<evidence type="ECO:0000259" key="2">
    <source>
        <dbReference type="Pfam" id="PF00487"/>
    </source>
</evidence>
<keyword evidence="1" id="KW-1133">Transmembrane helix</keyword>
<feature type="transmembrane region" description="Helical" evidence="1">
    <location>
        <begin position="217"/>
        <end position="234"/>
    </location>
</feature>
<reference evidence="4" key="1">
    <citation type="journal article" date="2019" name="Int. J. Syst. Evol. Microbiol.">
        <title>The Global Catalogue of Microorganisms (GCM) 10K type strain sequencing project: providing services to taxonomists for standard genome sequencing and annotation.</title>
        <authorList>
            <consortium name="The Broad Institute Genomics Platform"/>
            <consortium name="The Broad Institute Genome Sequencing Center for Infectious Disease"/>
            <person name="Wu L."/>
            <person name="Ma J."/>
        </authorList>
    </citation>
    <scope>NUCLEOTIDE SEQUENCE [LARGE SCALE GENOMIC DNA]</scope>
    <source>
        <strain evidence="4">JCM 17551</strain>
    </source>
</reference>
<feature type="transmembrane region" description="Helical" evidence="1">
    <location>
        <begin position="28"/>
        <end position="47"/>
    </location>
</feature>
<evidence type="ECO:0000313" key="4">
    <source>
        <dbReference type="Proteomes" id="UP001501565"/>
    </source>
</evidence>
<evidence type="ECO:0000256" key="1">
    <source>
        <dbReference type="SAM" id="Phobius"/>
    </source>
</evidence>
<dbReference type="EMBL" id="BAABBN010000007">
    <property type="protein sequence ID" value="GAA3925891.1"/>
    <property type="molecule type" value="Genomic_DNA"/>
</dbReference>
<keyword evidence="4" id="KW-1185">Reference proteome</keyword>
<dbReference type="Pfam" id="PF00487">
    <property type="entry name" value="FA_desaturase"/>
    <property type="match status" value="1"/>
</dbReference>
<sequence length="328" mass="37544">MPSASIHKNDYLSSEEIQRLKTANNKKAAWGLAFNWIVIGLAFFLVAFDTNPLTLLIALILLSGRQLGLGIILHDCSHRSWFATHKQNDFFGHWLAGIPILVPMRFYRPYHFVHHTKTGTKQDPDVDNIKQYPVTRASMQRKIIRDFAGLSGLKAIYGVLFFANTGRVGNTVSLGNQASGKNQQQAIQFALANFRDILIFHGLAFGCFVYFDHPWLYGLWWLSYIFTYPFIIRLRQIAEHGAMPTLASKDVRETTRTTLASWWERLTFAPNYVNYHCEHHFLPTVPGYHLPEMHHLLKNRGFYQEHKPALVEGGYLEVLRLAASAKAD</sequence>
<dbReference type="CDD" id="cd03510">
    <property type="entry name" value="Rhizobitoxine-FADS-like"/>
    <property type="match status" value="1"/>
</dbReference>
<name>A0ABP7MLN5_9GAMM</name>
<dbReference type="InterPro" id="IPR012171">
    <property type="entry name" value="Fatty_acid_desaturase"/>
</dbReference>
<keyword evidence="1" id="KW-0812">Transmembrane</keyword>